<dbReference type="RefSeq" id="WP_225132196.1">
    <property type="nucleotide sequence ID" value="NZ_JBGBYD010000002.1"/>
</dbReference>
<dbReference type="EMBL" id="JBGBZN010000002">
    <property type="protein sequence ID" value="MEY9474426.1"/>
    <property type="molecule type" value="Genomic_DNA"/>
</dbReference>
<protein>
    <submittedName>
        <fullName evidence="1">Uncharacterized protein</fullName>
    </submittedName>
</protein>
<reference evidence="1 2" key="1">
    <citation type="submission" date="2024-07" db="EMBL/GenBank/DDBJ databases">
        <title>Genomic Encyclopedia of Type Strains, Phase V (KMG-V): Genome sequencing to study the core and pangenomes of soil and plant-associated prokaryotes.</title>
        <authorList>
            <person name="Whitman W."/>
        </authorList>
    </citation>
    <scope>NUCLEOTIDE SEQUENCE [LARGE SCALE GENOMIC DNA]</scope>
    <source>
        <strain evidence="1 2">USDA 222</strain>
    </source>
</reference>
<dbReference type="Proteomes" id="UP001565474">
    <property type="component" value="Unassembled WGS sequence"/>
</dbReference>
<keyword evidence="2" id="KW-1185">Reference proteome</keyword>
<name>A0ABV4GSF4_9BRAD</name>
<evidence type="ECO:0000313" key="2">
    <source>
        <dbReference type="Proteomes" id="UP001565474"/>
    </source>
</evidence>
<gene>
    <name evidence="1" type="ORF">ABH992_006825</name>
</gene>
<sequence>MIGTESGVAFGQLRSRFDTTLRPGFSLPRLGALMSRALTETLLDLSELTVLTEAATGAYAVTAVLAAMAGARHVYAFTKTTRHGTSAEAMDQTLKLADSVGVANRIDILEQITPDIIHQTDIVTNSGHLRPLTAALIDELPKEAVIALMFEAWEFRSEDLDMDACLRRGIPIVGVNERHPSVDVFSFLGPLCVKQLHDSGLSAYKNRIALLCDNDFIGSLRSGLVSSGASVDVFEDVQTLYHDQWDAIIVALRPAAKPRIGAPETAHLVACAPPGAIVVQFWGDIDRTVLSENGLGVWPTTPPGSGHMGILLSELGPEPVVRLQAGGLRAAEWVRRSGAMSSDGLAQIVTWHPDQSPTRARPSPR</sequence>
<accession>A0ABV4GSF4</accession>
<comment type="caution">
    <text evidence="1">The sequence shown here is derived from an EMBL/GenBank/DDBJ whole genome shotgun (WGS) entry which is preliminary data.</text>
</comment>
<organism evidence="1 2">
    <name type="scientific">Bradyrhizobium yuanmingense</name>
    <dbReference type="NCBI Taxonomy" id="108015"/>
    <lineage>
        <taxon>Bacteria</taxon>
        <taxon>Pseudomonadati</taxon>
        <taxon>Pseudomonadota</taxon>
        <taxon>Alphaproteobacteria</taxon>
        <taxon>Hyphomicrobiales</taxon>
        <taxon>Nitrobacteraceae</taxon>
        <taxon>Bradyrhizobium</taxon>
    </lineage>
</organism>
<proteinExistence type="predicted"/>
<evidence type="ECO:0000313" key="1">
    <source>
        <dbReference type="EMBL" id="MEY9474426.1"/>
    </source>
</evidence>